<keyword evidence="1" id="KW-1133">Transmembrane helix</keyword>
<dbReference type="Proteomes" id="UP000306378">
    <property type="component" value="Unassembled WGS sequence"/>
</dbReference>
<evidence type="ECO:0000256" key="1">
    <source>
        <dbReference type="SAM" id="Phobius"/>
    </source>
</evidence>
<name>A0A5R8NST4_9NOCA</name>
<organism evidence="2 3">
    <name type="scientific">Nocardia cyriacigeorgica</name>
    <dbReference type="NCBI Taxonomy" id="135487"/>
    <lineage>
        <taxon>Bacteria</taxon>
        <taxon>Bacillati</taxon>
        <taxon>Actinomycetota</taxon>
        <taxon>Actinomycetes</taxon>
        <taxon>Mycobacteriales</taxon>
        <taxon>Nocardiaceae</taxon>
        <taxon>Nocardia</taxon>
    </lineage>
</organism>
<dbReference type="AlphaFoldDB" id="A0A5R8NST4"/>
<proteinExistence type="predicted"/>
<feature type="transmembrane region" description="Helical" evidence="1">
    <location>
        <begin position="21"/>
        <end position="45"/>
    </location>
</feature>
<comment type="caution">
    <text evidence="2">The sequence shown here is derived from an EMBL/GenBank/DDBJ whole genome shotgun (WGS) entry which is preliminary data.</text>
</comment>
<gene>
    <name evidence="2" type="ORF">FEK34_13085</name>
</gene>
<evidence type="ECO:0000313" key="3">
    <source>
        <dbReference type="Proteomes" id="UP000306378"/>
    </source>
</evidence>
<sequence length="110" mass="12119">MRAHTPALRGPKKSTTAGGFMSDYITAFAVSSTVAVLLLALIYVLPYAFDDDEPPITARAPRMSARMAHATMQSHRRCSIDSCPHKRDAYRTLVAVGAIVPDQRAERFVR</sequence>
<keyword evidence="1" id="KW-0472">Membrane</keyword>
<accession>A0A5R8NST4</accession>
<keyword evidence="1" id="KW-0812">Transmembrane</keyword>
<evidence type="ECO:0000313" key="2">
    <source>
        <dbReference type="EMBL" id="TLF78713.1"/>
    </source>
</evidence>
<reference evidence="2 3" key="1">
    <citation type="submission" date="2019-05" db="EMBL/GenBank/DDBJ databases">
        <title>Genomes sequences of two Nocardia cyriacigeorgica environmental isolates, type strains Nocardia asteroides ATCC 19247 and Nocardia cyriacigeorgica DSM 44484.</title>
        <authorList>
            <person name="Vautrin F."/>
            <person name="Bergeron E."/>
            <person name="Dubost A."/>
            <person name="Abrouk D."/>
            <person name="Rodriguez Nava V."/>
            <person name="Pujic P."/>
        </authorList>
    </citation>
    <scope>NUCLEOTIDE SEQUENCE [LARGE SCALE GENOMIC DNA]</scope>
    <source>
        <strain evidence="2 3">EML 446</strain>
    </source>
</reference>
<dbReference type="EMBL" id="VBUT01000004">
    <property type="protein sequence ID" value="TLF78713.1"/>
    <property type="molecule type" value="Genomic_DNA"/>
</dbReference>
<dbReference type="RefSeq" id="WP_138448062.1">
    <property type="nucleotide sequence ID" value="NZ_VBUT01000004.1"/>
</dbReference>
<protein>
    <submittedName>
        <fullName evidence="2">Uncharacterized protein</fullName>
    </submittedName>
</protein>